<feature type="transmembrane region" description="Helical" evidence="1">
    <location>
        <begin position="12"/>
        <end position="34"/>
    </location>
</feature>
<evidence type="ECO:0000313" key="3">
    <source>
        <dbReference type="Proteomes" id="UP000321570"/>
    </source>
</evidence>
<keyword evidence="1" id="KW-1133">Transmembrane helix</keyword>
<evidence type="ECO:0000313" key="2">
    <source>
        <dbReference type="EMBL" id="VUZ50400.1"/>
    </source>
</evidence>
<reference evidence="2 3" key="1">
    <citation type="submission" date="2019-07" db="EMBL/GenBank/DDBJ databases">
        <authorList>
            <person name="Jastrzebski P J."/>
            <person name="Paukszto L."/>
            <person name="Jastrzebski P J."/>
        </authorList>
    </citation>
    <scope>NUCLEOTIDE SEQUENCE [LARGE SCALE GENOMIC DNA]</scope>
    <source>
        <strain evidence="2 3">WMS-il1</strain>
    </source>
</reference>
<organism evidence="2 3">
    <name type="scientific">Hymenolepis diminuta</name>
    <name type="common">Rat tapeworm</name>
    <dbReference type="NCBI Taxonomy" id="6216"/>
    <lineage>
        <taxon>Eukaryota</taxon>
        <taxon>Metazoa</taxon>
        <taxon>Spiralia</taxon>
        <taxon>Lophotrochozoa</taxon>
        <taxon>Platyhelminthes</taxon>
        <taxon>Cestoda</taxon>
        <taxon>Eucestoda</taxon>
        <taxon>Cyclophyllidea</taxon>
        <taxon>Hymenolepididae</taxon>
        <taxon>Hymenolepis</taxon>
    </lineage>
</organism>
<accession>A0A564YT95</accession>
<gene>
    <name evidence="2" type="ORF">WMSIL1_LOCUS9320</name>
</gene>
<sequence>MVDEPSKEIRVRYITALVVALLGNVSFLVCMHSIVNLRIYFPFLSLEGLWSLIILGLNACLFIFATDRIYNQLKASDVAFEKNSALLHILFDQENLRFSLTM</sequence>
<proteinExistence type="predicted"/>
<feature type="non-terminal residue" evidence="2">
    <location>
        <position position="102"/>
    </location>
</feature>
<feature type="transmembrane region" description="Helical" evidence="1">
    <location>
        <begin position="40"/>
        <end position="64"/>
    </location>
</feature>
<dbReference type="AlphaFoldDB" id="A0A564YT95"/>
<keyword evidence="1" id="KW-0472">Membrane</keyword>
<evidence type="ECO:0000256" key="1">
    <source>
        <dbReference type="SAM" id="Phobius"/>
    </source>
</evidence>
<keyword evidence="1" id="KW-0812">Transmembrane</keyword>
<dbReference type="Proteomes" id="UP000321570">
    <property type="component" value="Unassembled WGS sequence"/>
</dbReference>
<keyword evidence="3" id="KW-1185">Reference proteome</keyword>
<name>A0A564YT95_HYMDI</name>
<protein>
    <submittedName>
        <fullName evidence="2">Uncharacterized protein</fullName>
    </submittedName>
</protein>
<dbReference type="EMBL" id="CABIJS010000356">
    <property type="protein sequence ID" value="VUZ50400.1"/>
    <property type="molecule type" value="Genomic_DNA"/>
</dbReference>